<feature type="transmembrane region" description="Helical" evidence="7">
    <location>
        <begin position="268"/>
        <end position="286"/>
    </location>
</feature>
<evidence type="ECO:0000313" key="10">
    <source>
        <dbReference type="EMBL" id="SEI84775.1"/>
    </source>
</evidence>
<dbReference type="RefSeq" id="WP_092263231.1">
    <property type="nucleotide sequence ID" value="NZ_FNZA01000002.1"/>
</dbReference>
<evidence type="ECO:0000256" key="6">
    <source>
        <dbReference type="ARBA" id="ARBA00023136"/>
    </source>
</evidence>
<dbReference type="OrthoDB" id="9789291at2"/>
<dbReference type="Pfam" id="PF06750">
    <property type="entry name" value="A24_N_bact"/>
    <property type="match status" value="1"/>
</dbReference>
<gene>
    <name evidence="10" type="ORF">SAMN04488058_10236</name>
</gene>
<dbReference type="Gene3D" id="1.20.120.1220">
    <property type="match status" value="2"/>
</dbReference>
<feature type="transmembrane region" description="Helical" evidence="7">
    <location>
        <begin position="133"/>
        <end position="154"/>
    </location>
</feature>
<keyword evidence="4 7" id="KW-0812">Transmembrane</keyword>
<dbReference type="Pfam" id="PF01478">
    <property type="entry name" value="Peptidase_A24"/>
    <property type="match status" value="2"/>
</dbReference>
<feature type="domain" description="Prepilin type IV endopeptidase peptidase" evidence="8">
    <location>
        <begin position="110"/>
        <end position="228"/>
    </location>
</feature>
<dbReference type="InterPro" id="IPR010627">
    <property type="entry name" value="Prepilin_pept_A24_N"/>
</dbReference>
<dbReference type="PANTHER" id="PTHR30487">
    <property type="entry name" value="TYPE 4 PREPILIN-LIKE PROTEINS LEADER PEPTIDE-PROCESSING ENZYME"/>
    <property type="match status" value="1"/>
</dbReference>
<proteinExistence type="inferred from homology"/>
<keyword evidence="5 7" id="KW-1133">Transmembrane helix</keyword>
<accession>A0A1H6U966</accession>
<comment type="similarity">
    <text evidence="2">Belongs to the peptidase A24 family.</text>
</comment>
<dbReference type="AlphaFoldDB" id="A0A1H6U966"/>
<evidence type="ECO:0000259" key="9">
    <source>
        <dbReference type="Pfam" id="PF06750"/>
    </source>
</evidence>
<dbReference type="GO" id="GO:0004190">
    <property type="term" value="F:aspartic-type endopeptidase activity"/>
    <property type="evidence" value="ECO:0007669"/>
    <property type="project" value="InterPro"/>
</dbReference>
<name>A0A1H6U966_9DEIO</name>
<evidence type="ECO:0000256" key="1">
    <source>
        <dbReference type="ARBA" id="ARBA00004651"/>
    </source>
</evidence>
<evidence type="ECO:0000259" key="8">
    <source>
        <dbReference type="Pfam" id="PF01478"/>
    </source>
</evidence>
<feature type="transmembrane region" description="Helical" evidence="7">
    <location>
        <begin position="100"/>
        <end position="121"/>
    </location>
</feature>
<comment type="subcellular location">
    <subcellularLocation>
        <location evidence="1">Cell membrane</location>
        <topology evidence="1">Multi-pass membrane protein</topology>
    </subcellularLocation>
</comment>
<dbReference type="STRING" id="856736.SAMN04488058_10236"/>
<dbReference type="InterPro" id="IPR050882">
    <property type="entry name" value="Prepilin_peptidase/N-MTase"/>
</dbReference>
<sequence length="384" mass="39871">MTLGALTVLFAGLLGLLVGSFSNVLIWRLPRGESVAFPPSHCPNCDHRLGVLDLVPVLSWAALGGKCRYCRTPISPRYPVVELLTGLGYAGVALAFPPEVYGAGTLGLMALLTLLLVGSAIDLDTYTLPDELTLPGVGLGLLFALAGAGAQAQAGRLGLPDFAQAAQGAALGAGVLIAVNLFGSWVLRRFRERRFPERPLGYQQVSLALLVGGWFGPLWGLGAALASAGLNVAARRLVPVPEWLTLGGFLISLALAGPDLLAFLRGGLGAAGAAGLVCGLYWWLYWRRHRAEEAEDAEGDPVAMGFGDVKLAGVIGAFLGTERLLLALAVAVVAGALLGLVQKALKGESRIPFGPYLALGAVAALFAGEGLILDLARQWGALLP</sequence>
<feature type="transmembrane region" description="Helical" evidence="7">
    <location>
        <begin position="207"/>
        <end position="231"/>
    </location>
</feature>
<feature type="transmembrane region" description="Helical" evidence="7">
    <location>
        <begin position="166"/>
        <end position="187"/>
    </location>
</feature>
<dbReference type="PANTHER" id="PTHR30487:SF0">
    <property type="entry name" value="PREPILIN LEADER PEPTIDASE_N-METHYLTRANSFERASE-RELATED"/>
    <property type="match status" value="1"/>
</dbReference>
<protein>
    <submittedName>
        <fullName evidence="10">Leader peptidase (Prepilin peptidase) / N-methyltransferase</fullName>
    </submittedName>
</protein>
<dbReference type="Proteomes" id="UP000199223">
    <property type="component" value="Unassembled WGS sequence"/>
</dbReference>
<evidence type="ECO:0000256" key="3">
    <source>
        <dbReference type="ARBA" id="ARBA00022475"/>
    </source>
</evidence>
<evidence type="ECO:0000256" key="5">
    <source>
        <dbReference type="ARBA" id="ARBA00022989"/>
    </source>
</evidence>
<dbReference type="GO" id="GO:0032259">
    <property type="term" value="P:methylation"/>
    <property type="evidence" value="ECO:0007669"/>
    <property type="project" value="UniProtKB-KW"/>
</dbReference>
<reference evidence="11" key="1">
    <citation type="submission" date="2016-10" db="EMBL/GenBank/DDBJ databases">
        <authorList>
            <person name="Varghese N."/>
            <person name="Submissions S."/>
        </authorList>
    </citation>
    <scope>NUCLEOTIDE SEQUENCE [LARGE SCALE GENOMIC DNA]</scope>
    <source>
        <strain evidence="11">CGMCC 1.10218</strain>
    </source>
</reference>
<dbReference type="InterPro" id="IPR000045">
    <property type="entry name" value="Prepilin_IV_endopep_pep"/>
</dbReference>
<keyword evidence="11" id="KW-1185">Reference proteome</keyword>
<feature type="transmembrane region" description="Helical" evidence="7">
    <location>
        <begin position="353"/>
        <end position="373"/>
    </location>
</feature>
<dbReference type="GO" id="GO:0005886">
    <property type="term" value="C:plasma membrane"/>
    <property type="evidence" value="ECO:0007669"/>
    <property type="project" value="UniProtKB-SubCell"/>
</dbReference>
<feature type="domain" description="Prepilin type IV endopeptidase peptidase" evidence="8">
    <location>
        <begin position="240"/>
        <end position="340"/>
    </location>
</feature>
<evidence type="ECO:0000313" key="11">
    <source>
        <dbReference type="Proteomes" id="UP000199223"/>
    </source>
</evidence>
<feature type="transmembrane region" description="Helical" evidence="7">
    <location>
        <begin position="324"/>
        <end position="341"/>
    </location>
</feature>
<evidence type="ECO:0000256" key="4">
    <source>
        <dbReference type="ARBA" id="ARBA00022692"/>
    </source>
</evidence>
<keyword evidence="10" id="KW-0489">Methyltransferase</keyword>
<keyword evidence="10" id="KW-0808">Transferase</keyword>
<dbReference type="GO" id="GO:0008168">
    <property type="term" value="F:methyltransferase activity"/>
    <property type="evidence" value="ECO:0007669"/>
    <property type="project" value="UniProtKB-KW"/>
</dbReference>
<evidence type="ECO:0000256" key="2">
    <source>
        <dbReference type="ARBA" id="ARBA00005801"/>
    </source>
</evidence>
<feature type="domain" description="Prepilin peptidase A24 N-terminal" evidence="9">
    <location>
        <begin position="13"/>
        <end position="95"/>
    </location>
</feature>
<evidence type="ECO:0000256" key="7">
    <source>
        <dbReference type="SAM" id="Phobius"/>
    </source>
</evidence>
<dbReference type="GO" id="GO:0006465">
    <property type="term" value="P:signal peptide processing"/>
    <property type="evidence" value="ECO:0007669"/>
    <property type="project" value="TreeGrafter"/>
</dbReference>
<dbReference type="EMBL" id="FNZA01000002">
    <property type="protein sequence ID" value="SEI84775.1"/>
    <property type="molecule type" value="Genomic_DNA"/>
</dbReference>
<organism evidence="10 11">
    <name type="scientific">Deinococcus reticulitermitis</name>
    <dbReference type="NCBI Taxonomy" id="856736"/>
    <lineage>
        <taxon>Bacteria</taxon>
        <taxon>Thermotogati</taxon>
        <taxon>Deinococcota</taxon>
        <taxon>Deinococci</taxon>
        <taxon>Deinococcales</taxon>
        <taxon>Deinococcaceae</taxon>
        <taxon>Deinococcus</taxon>
    </lineage>
</organism>
<keyword evidence="6 7" id="KW-0472">Membrane</keyword>
<keyword evidence="3" id="KW-1003">Cell membrane</keyword>